<dbReference type="EMBL" id="BMDW01000024">
    <property type="protein sequence ID" value="GGA58951.1"/>
    <property type="molecule type" value="Genomic_DNA"/>
</dbReference>
<evidence type="ECO:0000256" key="1">
    <source>
        <dbReference type="SAM" id="SignalP"/>
    </source>
</evidence>
<reference evidence="3" key="1">
    <citation type="journal article" date="2019" name="Int. J. Syst. Evol. Microbiol.">
        <title>The Global Catalogue of Microorganisms (GCM) 10K type strain sequencing project: providing services to taxonomists for standard genome sequencing and annotation.</title>
        <authorList>
            <consortium name="The Broad Institute Genomics Platform"/>
            <consortium name="The Broad Institute Genome Sequencing Center for Infectious Disease"/>
            <person name="Wu L."/>
            <person name="Ma J."/>
        </authorList>
    </citation>
    <scope>NUCLEOTIDE SEQUENCE [LARGE SCALE GENOMIC DNA]</scope>
    <source>
        <strain evidence="3">CGMCC 1.10106</strain>
    </source>
</reference>
<dbReference type="RefSeq" id="WP_188449181.1">
    <property type="nucleotide sequence ID" value="NZ_BMDW01000024.1"/>
</dbReference>
<evidence type="ECO:0008006" key="4">
    <source>
        <dbReference type="Google" id="ProtNLM"/>
    </source>
</evidence>
<sequence>MNYVRLTIALGLAALTAACGKKAETPVAAETNQAVPAAAAMSSDMGNMAMAPAASTAIKAKGHGTVTAIDKAAGTITLDHGPIPEAKWPAMTMAFKAAPAITDAVKIGDKVDFDVTLTGSAGEVTAIHKQ</sequence>
<evidence type="ECO:0000313" key="2">
    <source>
        <dbReference type="EMBL" id="GGA58951.1"/>
    </source>
</evidence>
<dbReference type="Proteomes" id="UP000618591">
    <property type="component" value="Unassembled WGS sequence"/>
</dbReference>
<protein>
    <recommendedName>
        <fullName evidence="4">Copper-binding protein</fullName>
    </recommendedName>
</protein>
<evidence type="ECO:0000313" key="3">
    <source>
        <dbReference type="Proteomes" id="UP000618591"/>
    </source>
</evidence>
<feature type="signal peptide" evidence="1">
    <location>
        <begin position="1"/>
        <end position="23"/>
    </location>
</feature>
<dbReference type="Pfam" id="PF11604">
    <property type="entry name" value="CusF_Ec"/>
    <property type="match status" value="1"/>
</dbReference>
<name>A0ABQ1H6F2_9SPHN</name>
<dbReference type="InterPro" id="IPR021647">
    <property type="entry name" value="CusF_Ec"/>
</dbReference>
<dbReference type="InterPro" id="IPR042230">
    <property type="entry name" value="CusF_sf"/>
</dbReference>
<keyword evidence="1" id="KW-0732">Signal</keyword>
<keyword evidence="3" id="KW-1185">Reference proteome</keyword>
<dbReference type="Gene3D" id="2.40.50.320">
    <property type="entry name" value="Copper binding periplasmic protein CusF"/>
    <property type="match status" value="1"/>
</dbReference>
<proteinExistence type="predicted"/>
<comment type="caution">
    <text evidence="2">The sequence shown here is derived from an EMBL/GenBank/DDBJ whole genome shotgun (WGS) entry which is preliminary data.</text>
</comment>
<feature type="chain" id="PRO_5045714363" description="Copper-binding protein" evidence="1">
    <location>
        <begin position="24"/>
        <end position="130"/>
    </location>
</feature>
<gene>
    <name evidence="2" type="ORF">GCM10011395_31560</name>
</gene>
<accession>A0ABQ1H6F2</accession>
<organism evidence="2 3">
    <name type="scientific">Sphingomonas psychrolutea</name>
    <dbReference type="NCBI Taxonomy" id="1259676"/>
    <lineage>
        <taxon>Bacteria</taxon>
        <taxon>Pseudomonadati</taxon>
        <taxon>Pseudomonadota</taxon>
        <taxon>Alphaproteobacteria</taxon>
        <taxon>Sphingomonadales</taxon>
        <taxon>Sphingomonadaceae</taxon>
        <taxon>Sphingomonas</taxon>
    </lineage>
</organism>
<dbReference type="PROSITE" id="PS51257">
    <property type="entry name" value="PROKAR_LIPOPROTEIN"/>
    <property type="match status" value="1"/>
</dbReference>